<evidence type="ECO:0000256" key="2">
    <source>
        <dbReference type="ARBA" id="ARBA00022737"/>
    </source>
</evidence>
<dbReference type="InterPro" id="IPR011992">
    <property type="entry name" value="EF-hand-dom_pair"/>
</dbReference>
<dbReference type="InParanoid" id="A0A2R5GBF8"/>
<keyword evidence="2" id="KW-0677">Repeat</keyword>
<evidence type="ECO:0000313" key="6">
    <source>
        <dbReference type="Proteomes" id="UP000241890"/>
    </source>
</evidence>
<keyword evidence="3" id="KW-0106">Calcium</keyword>
<dbReference type="GO" id="GO:0005509">
    <property type="term" value="F:calcium ion binding"/>
    <property type="evidence" value="ECO:0007669"/>
    <property type="project" value="InterPro"/>
</dbReference>
<dbReference type="Proteomes" id="UP000241890">
    <property type="component" value="Unassembled WGS sequence"/>
</dbReference>
<sequence>MAQKGTIALSGGKSTYGPSTLTGNWVEDRVAGPTTEYVEIPGFETTKGFSELSGANKTRKIYGLTLGAPRDESESKHAQSPLSLVSYQDPAKLDKPASISQLAYNPRTHKAFQDQFGSRFPLRTTPKTREELDNYRSDWSMDLETRERRFKTEKVHCDNSSVESQFRTSAMRDLPNVPVPVRNLRAAILDTHGTHAMHLMMRVFTAYDVDGSLTLSRDELLELLKDLGLRLTPDDFQVIWEHFDVDESGQIDYAEFQRAMRGPMSPERLISVQAAYDDLVAKYDGLLRLQDLLDAFVLNSRGLRYSVHLDCVSREFANQWVFLDAAAPVSADLFEEYFANLSAAVPDDGEFLAIIESAFSYK</sequence>
<dbReference type="SUPFAM" id="SSF47473">
    <property type="entry name" value="EF-hand"/>
    <property type="match status" value="1"/>
</dbReference>
<feature type="domain" description="EF-hand" evidence="4">
    <location>
        <begin position="195"/>
        <end position="230"/>
    </location>
</feature>
<dbReference type="Pfam" id="PF13499">
    <property type="entry name" value="EF-hand_7"/>
    <property type="match status" value="1"/>
</dbReference>
<dbReference type="PROSITE" id="PS50222">
    <property type="entry name" value="EF_HAND_2"/>
    <property type="match status" value="2"/>
</dbReference>
<feature type="domain" description="EF-hand" evidence="4">
    <location>
        <begin position="231"/>
        <end position="266"/>
    </location>
</feature>
<evidence type="ECO:0000256" key="3">
    <source>
        <dbReference type="ARBA" id="ARBA00022837"/>
    </source>
</evidence>
<organism evidence="5 6">
    <name type="scientific">Hondaea fermentalgiana</name>
    <dbReference type="NCBI Taxonomy" id="2315210"/>
    <lineage>
        <taxon>Eukaryota</taxon>
        <taxon>Sar</taxon>
        <taxon>Stramenopiles</taxon>
        <taxon>Bigyra</taxon>
        <taxon>Labyrinthulomycetes</taxon>
        <taxon>Thraustochytrida</taxon>
        <taxon>Thraustochytriidae</taxon>
        <taxon>Hondaea</taxon>
    </lineage>
</organism>
<evidence type="ECO:0000259" key="4">
    <source>
        <dbReference type="PROSITE" id="PS50222"/>
    </source>
</evidence>
<name>A0A2R5GBF8_9STRA</name>
<gene>
    <name evidence="5" type="ORF">FCC1311_045402</name>
</gene>
<keyword evidence="1" id="KW-0479">Metal-binding</keyword>
<dbReference type="InterPro" id="IPR051581">
    <property type="entry name" value="Ca-bind"/>
</dbReference>
<evidence type="ECO:0000313" key="5">
    <source>
        <dbReference type="EMBL" id="GBG28317.1"/>
    </source>
</evidence>
<dbReference type="InterPro" id="IPR018247">
    <property type="entry name" value="EF_Hand_1_Ca_BS"/>
</dbReference>
<protein>
    <submittedName>
        <fullName evidence="5">Calcyphosin</fullName>
    </submittedName>
</protein>
<dbReference type="PANTHER" id="PTHR34524">
    <property type="entry name" value="CALCYPHOSIN"/>
    <property type="match status" value="1"/>
</dbReference>
<dbReference type="PANTHER" id="PTHR34524:SF6">
    <property type="entry name" value="CALCYPHOSINE LIKE"/>
    <property type="match status" value="1"/>
</dbReference>
<evidence type="ECO:0000256" key="1">
    <source>
        <dbReference type="ARBA" id="ARBA00022723"/>
    </source>
</evidence>
<reference evidence="5 6" key="1">
    <citation type="submission" date="2017-12" db="EMBL/GenBank/DDBJ databases">
        <title>Sequencing, de novo assembly and annotation of complete genome of a new Thraustochytrid species, strain FCC1311.</title>
        <authorList>
            <person name="Sedici K."/>
            <person name="Godart F."/>
            <person name="Aiese Cigliano R."/>
            <person name="Sanseverino W."/>
            <person name="Barakat M."/>
            <person name="Ortet P."/>
            <person name="Marechal E."/>
            <person name="Cagnac O."/>
            <person name="Amato A."/>
        </authorList>
    </citation>
    <scope>NUCLEOTIDE SEQUENCE [LARGE SCALE GENOMIC DNA]</scope>
</reference>
<dbReference type="InterPro" id="IPR002048">
    <property type="entry name" value="EF_hand_dom"/>
</dbReference>
<dbReference type="PROSITE" id="PS00018">
    <property type="entry name" value="EF_HAND_1"/>
    <property type="match status" value="1"/>
</dbReference>
<dbReference type="Gene3D" id="1.10.238.10">
    <property type="entry name" value="EF-hand"/>
    <property type="match status" value="2"/>
</dbReference>
<dbReference type="AlphaFoldDB" id="A0A2R5GBF8"/>
<dbReference type="OrthoDB" id="444540at2759"/>
<proteinExistence type="predicted"/>
<keyword evidence="6" id="KW-1185">Reference proteome</keyword>
<dbReference type="EMBL" id="BEYU01000040">
    <property type="protein sequence ID" value="GBG28317.1"/>
    <property type="molecule type" value="Genomic_DNA"/>
</dbReference>
<dbReference type="SMART" id="SM00054">
    <property type="entry name" value="EFh"/>
    <property type="match status" value="2"/>
</dbReference>
<comment type="caution">
    <text evidence="5">The sequence shown here is derived from an EMBL/GenBank/DDBJ whole genome shotgun (WGS) entry which is preliminary data.</text>
</comment>
<accession>A0A2R5GBF8</accession>